<dbReference type="InterPro" id="IPR036452">
    <property type="entry name" value="Ribo_hydro-like"/>
</dbReference>
<organism evidence="1">
    <name type="scientific">marine sediment metagenome</name>
    <dbReference type="NCBI Taxonomy" id="412755"/>
    <lineage>
        <taxon>unclassified sequences</taxon>
        <taxon>metagenomes</taxon>
        <taxon>ecological metagenomes</taxon>
    </lineage>
</organism>
<evidence type="ECO:0008006" key="2">
    <source>
        <dbReference type="Google" id="ProtNLM"/>
    </source>
</evidence>
<proteinExistence type="predicted"/>
<sequence length="166" mass="18616">GPDEHSKLSGVNLVKRKVRGWVCMGGKFPEGREANLINDGPAAAHAIANWPTPIIFSGWEIGQEIMTGAGLRKAPEGTPVRRAYELYNGLNNRQSWDQTAVLYAVRGLDGGLADYWDLNTEGYLHVNEDGSNEWRTSPDKDHAYLIRKMDPKKIAEVIEELMLRQR</sequence>
<dbReference type="GO" id="GO:0016799">
    <property type="term" value="F:hydrolase activity, hydrolyzing N-glycosyl compounds"/>
    <property type="evidence" value="ECO:0007669"/>
    <property type="project" value="InterPro"/>
</dbReference>
<reference evidence="1" key="1">
    <citation type="journal article" date="2014" name="Front. Microbiol.">
        <title>High frequency of phylogenetically diverse reductive dehalogenase-homologous genes in deep subseafloor sedimentary metagenomes.</title>
        <authorList>
            <person name="Kawai M."/>
            <person name="Futagami T."/>
            <person name="Toyoda A."/>
            <person name="Takaki Y."/>
            <person name="Nishi S."/>
            <person name="Hori S."/>
            <person name="Arai W."/>
            <person name="Tsubouchi T."/>
            <person name="Morono Y."/>
            <person name="Uchiyama I."/>
            <person name="Ito T."/>
            <person name="Fujiyama A."/>
            <person name="Inagaki F."/>
            <person name="Takami H."/>
        </authorList>
    </citation>
    <scope>NUCLEOTIDE SEQUENCE</scope>
    <source>
        <strain evidence="1">Expedition CK06-06</strain>
    </source>
</reference>
<comment type="caution">
    <text evidence="1">The sequence shown here is derived from an EMBL/GenBank/DDBJ whole genome shotgun (WGS) entry which is preliminary data.</text>
</comment>
<dbReference type="EMBL" id="BARS01032526">
    <property type="protein sequence ID" value="GAG15741.1"/>
    <property type="molecule type" value="Genomic_DNA"/>
</dbReference>
<dbReference type="Gene3D" id="3.90.245.10">
    <property type="entry name" value="Ribonucleoside hydrolase-like"/>
    <property type="match status" value="1"/>
</dbReference>
<gene>
    <name evidence="1" type="ORF">S01H1_50481</name>
</gene>
<protein>
    <recommendedName>
        <fullName evidence="2">Inosine/uridine-preferring nucleoside hydrolase domain-containing protein</fullName>
    </recommendedName>
</protein>
<dbReference type="SUPFAM" id="SSF53590">
    <property type="entry name" value="Nucleoside hydrolase"/>
    <property type="match status" value="1"/>
</dbReference>
<name>X0WSQ0_9ZZZZ</name>
<dbReference type="PANTHER" id="PTHR43264">
    <property type="match status" value="1"/>
</dbReference>
<dbReference type="AlphaFoldDB" id="X0WSQ0"/>
<dbReference type="PANTHER" id="PTHR43264:SF1">
    <property type="entry name" value="INOSINE_URIDINE-PREFERRING NUCLEOSIDE HYDROLASE DOMAIN-CONTAINING PROTEIN"/>
    <property type="match status" value="1"/>
</dbReference>
<feature type="non-terminal residue" evidence="1">
    <location>
        <position position="1"/>
    </location>
</feature>
<evidence type="ECO:0000313" key="1">
    <source>
        <dbReference type="EMBL" id="GAG15741.1"/>
    </source>
</evidence>
<accession>X0WSQ0</accession>